<evidence type="ECO:0000256" key="1">
    <source>
        <dbReference type="ARBA" id="ARBA00004651"/>
    </source>
</evidence>
<evidence type="ECO:0000256" key="4">
    <source>
        <dbReference type="ARBA" id="ARBA00022692"/>
    </source>
</evidence>
<dbReference type="PANTHER" id="PTHR42718:SF42">
    <property type="entry name" value="EXPORT PROTEIN"/>
    <property type="match status" value="1"/>
</dbReference>
<evidence type="ECO:0000313" key="9">
    <source>
        <dbReference type="EMBL" id="ATL68199.1"/>
    </source>
</evidence>
<dbReference type="InterPro" id="IPR020846">
    <property type="entry name" value="MFS_dom"/>
</dbReference>
<dbReference type="InterPro" id="IPR036259">
    <property type="entry name" value="MFS_trans_sf"/>
</dbReference>
<dbReference type="NCBIfam" id="TIGR00711">
    <property type="entry name" value="efflux_EmrB"/>
    <property type="match status" value="1"/>
</dbReference>
<evidence type="ECO:0000256" key="6">
    <source>
        <dbReference type="ARBA" id="ARBA00023136"/>
    </source>
</evidence>
<sequence>MAVAQAHTDIRDAAPSGTRRRALLAILACSIPEFMVALDNLVVSNALVPISRDLHANEAQLQWVVNAYTLAFASLLLTGAALGDRFGRRRIFLAGLALFMAGSMVCGLSGTVQILILGRVIQGAGAAAAMPLSLTLIAASVRPEKRSAAVGLWSAMTGLGTALGPVIGGAITHGLAWQWIFWINIPVGAVALVLIVAAVRESDGPDKALDLPGVVMGGAAVFLTVWSIVNGHHYGWGSTRIVAGFAAAAALLIAFILWERHTTNPLLPLHFYRIPSFVLSNVVSATFYFGLFGAIFLLVQYLQTALGYNAWEAGLRTLPWSLGPLITAPLAGLVTDRIGGGRLMALGMTLDAVALGWLALIGRPDLPYPHAIPALVLGGIGMGIVWTPVTAVVLASVRPSEQGKASGANSTVREVGGALGIAVCTSVVAHYSTPIHSFADIGISFANGMRPALWLSVCVLLAGAVAGAAIPRRIKQAREEHA</sequence>
<feature type="transmembrane region" description="Helical" evidence="7">
    <location>
        <begin position="374"/>
        <end position="395"/>
    </location>
</feature>
<feature type="transmembrane region" description="Helical" evidence="7">
    <location>
        <begin position="211"/>
        <end position="229"/>
    </location>
</feature>
<feature type="domain" description="Major facilitator superfamily (MFS) profile" evidence="8">
    <location>
        <begin position="25"/>
        <end position="475"/>
    </location>
</feature>
<keyword evidence="5 7" id="KW-1133">Transmembrane helix</keyword>
<comment type="subcellular location">
    <subcellularLocation>
        <location evidence="1">Cell membrane</location>
        <topology evidence="1">Multi-pass membrane protein</topology>
    </subcellularLocation>
</comment>
<feature type="transmembrane region" description="Helical" evidence="7">
    <location>
        <begin position="91"/>
        <end position="114"/>
    </location>
</feature>
<organism evidence="9 10">
    <name type="scientific">Nocardia terpenica</name>
    <dbReference type="NCBI Taxonomy" id="455432"/>
    <lineage>
        <taxon>Bacteria</taxon>
        <taxon>Bacillati</taxon>
        <taxon>Actinomycetota</taxon>
        <taxon>Actinomycetes</taxon>
        <taxon>Mycobacteriales</taxon>
        <taxon>Nocardiaceae</taxon>
        <taxon>Nocardia</taxon>
    </lineage>
</organism>
<dbReference type="Gene3D" id="1.20.1720.10">
    <property type="entry name" value="Multidrug resistance protein D"/>
    <property type="match status" value="1"/>
</dbReference>
<feature type="transmembrane region" description="Helical" evidence="7">
    <location>
        <begin position="343"/>
        <end position="362"/>
    </location>
</feature>
<gene>
    <name evidence="9" type="ORF">CRH09_20460</name>
</gene>
<name>A0A291RLR2_9NOCA</name>
<dbReference type="Gene3D" id="1.20.1250.20">
    <property type="entry name" value="MFS general substrate transporter like domains"/>
    <property type="match status" value="1"/>
</dbReference>
<dbReference type="GeneID" id="88359730"/>
<dbReference type="Proteomes" id="UP000221961">
    <property type="component" value="Chromosome"/>
</dbReference>
<evidence type="ECO:0000313" key="10">
    <source>
        <dbReference type="Proteomes" id="UP000221961"/>
    </source>
</evidence>
<dbReference type="AlphaFoldDB" id="A0A291RLR2"/>
<keyword evidence="6 7" id="KW-0472">Membrane</keyword>
<keyword evidence="3" id="KW-1003">Cell membrane</keyword>
<accession>A0A291RLR2</accession>
<feature type="transmembrane region" description="Helical" evidence="7">
    <location>
        <begin position="415"/>
        <end position="432"/>
    </location>
</feature>
<dbReference type="InterPro" id="IPR004638">
    <property type="entry name" value="EmrB-like"/>
</dbReference>
<dbReference type="CDD" id="cd17321">
    <property type="entry name" value="MFS_MMR_MDR_like"/>
    <property type="match status" value="1"/>
</dbReference>
<feature type="transmembrane region" description="Helical" evidence="7">
    <location>
        <begin position="21"/>
        <end position="43"/>
    </location>
</feature>
<keyword evidence="2" id="KW-0813">Transport</keyword>
<feature type="transmembrane region" description="Helical" evidence="7">
    <location>
        <begin position="278"/>
        <end position="298"/>
    </location>
</feature>
<dbReference type="SUPFAM" id="SSF103473">
    <property type="entry name" value="MFS general substrate transporter"/>
    <property type="match status" value="2"/>
</dbReference>
<dbReference type="KEGG" id="ntp:CRH09_20460"/>
<dbReference type="RefSeq" id="WP_098695300.1">
    <property type="nucleotide sequence ID" value="NZ_CP023778.1"/>
</dbReference>
<dbReference type="Pfam" id="PF07690">
    <property type="entry name" value="MFS_1"/>
    <property type="match status" value="1"/>
</dbReference>
<feature type="transmembrane region" description="Helical" evidence="7">
    <location>
        <begin position="63"/>
        <end position="82"/>
    </location>
</feature>
<evidence type="ECO:0000256" key="2">
    <source>
        <dbReference type="ARBA" id="ARBA00022448"/>
    </source>
</evidence>
<dbReference type="GO" id="GO:0005886">
    <property type="term" value="C:plasma membrane"/>
    <property type="evidence" value="ECO:0007669"/>
    <property type="project" value="UniProtKB-SubCell"/>
</dbReference>
<dbReference type="PROSITE" id="PS50850">
    <property type="entry name" value="MFS"/>
    <property type="match status" value="1"/>
</dbReference>
<dbReference type="EMBL" id="CP023778">
    <property type="protein sequence ID" value="ATL68199.1"/>
    <property type="molecule type" value="Genomic_DNA"/>
</dbReference>
<dbReference type="PANTHER" id="PTHR42718">
    <property type="entry name" value="MAJOR FACILITATOR SUPERFAMILY MULTIDRUG TRANSPORTER MFSC"/>
    <property type="match status" value="1"/>
</dbReference>
<keyword evidence="4 7" id="KW-0812">Transmembrane</keyword>
<feature type="transmembrane region" description="Helical" evidence="7">
    <location>
        <begin position="452"/>
        <end position="470"/>
    </location>
</feature>
<feature type="transmembrane region" description="Helical" evidence="7">
    <location>
        <begin position="120"/>
        <end position="141"/>
    </location>
</feature>
<evidence type="ECO:0000256" key="7">
    <source>
        <dbReference type="SAM" id="Phobius"/>
    </source>
</evidence>
<feature type="transmembrane region" description="Helical" evidence="7">
    <location>
        <begin position="318"/>
        <end position="336"/>
    </location>
</feature>
<reference evidence="9 10" key="1">
    <citation type="submission" date="2017-10" db="EMBL/GenBank/DDBJ databases">
        <title>Comparative genomics between pathogenic Norcardia.</title>
        <authorList>
            <person name="Zeng L."/>
        </authorList>
    </citation>
    <scope>NUCLEOTIDE SEQUENCE [LARGE SCALE GENOMIC DNA]</scope>
    <source>
        <strain evidence="9 10">NC_YFY_NT001</strain>
    </source>
</reference>
<protein>
    <submittedName>
        <fullName evidence="9">MFS transporter</fullName>
    </submittedName>
</protein>
<feature type="transmembrane region" description="Helical" evidence="7">
    <location>
        <begin position="179"/>
        <end position="199"/>
    </location>
</feature>
<dbReference type="InterPro" id="IPR011701">
    <property type="entry name" value="MFS"/>
</dbReference>
<evidence type="ECO:0000256" key="3">
    <source>
        <dbReference type="ARBA" id="ARBA00022475"/>
    </source>
</evidence>
<dbReference type="GO" id="GO:0022857">
    <property type="term" value="F:transmembrane transporter activity"/>
    <property type="evidence" value="ECO:0007669"/>
    <property type="project" value="InterPro"/>
</dbReference>
<proteinExistence type="predicted"/>
<feature type="transmembrane region" description="Helical" evidence="7">
    <location>
        <begin position="148"/>
        <end position="167"/>
    </location>
</feature>
<evidence type="ECO:0000256" key="5">
    <source>
        <dbReference type="ARBA" id="ARBA00022989"/>
    </source>
</evidence>
<evidence type="ECO:0000259" key="8">
    <source>
        <dbReference type="PROSITE" id="PS50850"/>
    </source>
</evidence>
<feature type="transmembrane region" description="Helical" evidence="7">
    <location>
        <begin position="241"/>
        <end position="258"/>
    </location>
</feature>